<comment type="similarity">
    <text evidence="1 5">Belongs to the FliD family.</text>
</comment>
<evidence type="ECO:0000256" key="1">
    <source>
        <dbReference type="ARBA" id="ARBA00009764"/>
    </source>
</evidence>
<dbReference type="Pfam" id="PF02465">
    <property type="entry name" value="FliD_N"/>
    <property type="match status" value="1"/>
</dbReference>
<organism evidence="8 9">
    <name type="scientific">Ureibacillus acetophenoni</name>
    <dbReference type="NCBI Taxonomy" id="614649"/>
    <lineage>
        <taxon>Bacteria</taxon>
        <taxon>Bacillati</taxon>
        <taxon>Bacillota</taxon>
        <taxon>Bacilli</taxon>
        <taxon>Bacillales</taxon>
        <taxon>Caryophanaceae</taxon>
        <taxon>Ureibacillus</taxon>
    </lineage>
</organism>
<dbReference type="PANTHER" id="PTHR30288:SF0">
    <property type="entry name" value="FLAGELLAR HOOK-ASSOCIATED PROTEIN 2"/>
    <property type="match status" value="1"/>
</dbReference>
<protein>
    <recommendedName>
        <fullName evidence="5">Flagellar hook-associated protein 2</fullName>
        <shortName evidence="5">HAP2</shortName>
    </recommendedName>
    <alternativeName>
        <fullName evidence="5">Flagellar cap protein</fullName>
    </alternativeName>
</protein>
<dbReference type="GO" id="GO:0007155">
    <property type="term" value="P:cell adhesion"/>
    <property type="evidence" value="ECO:0007669"/>
    <property type="project" value="InterPro"/>
</dbReference>
<dbReference type="GO" id="GO:0009421">
    <property type="term" value="C:bacterial-type flagellum filament cap"/>
    <property type="evidence" value="ECO:0007669"/>
    <property type="project" value="InterPro"/>
</dbReference>
<accession>A0A285TZ62</accession>
<comment type="subcellular location">
    <subcellularLocation>
        <location evidence="5">Secreted</location>
    </subcellularLocation>
    <subcellularLocation>
        <location evidence="5">Bacterial flagellum</location>
    </subcellularLocation>
</comment>
<comment type="function">
    <text evidence="5">Required for morphogenesis and for the elongation of the flagellar filament by facilitating polymerization of the flagellin monomers at the tip of growing filament. Forms a capping structure, which prevents flagellin subunits (transported through the central channel of the flagellum) from leaking out without polymerization at the distal end.</text>
</comment>
<evidence type="ECO:0000256" key="2">
    <source>
        <dbReference type="ARBA" id="ARBA00011255"/>
    </source>
</evidence>
<gene>
    <name evidence="8" type="ORF">SAMN05877842_101190</name>
</gene>
<dbReference type="RefSeq" id="WP_097147755.1">
    <property type="nucleotide sequence ID" value="NZ_OBQC01000001.1"/>
</dbReference>
<feature type="coiled-coil region" evidence="5">
    <location>
        <begin position="485"/>
        <end position="512"/>
    </location>
</feature>
<comment type="subunit">
    <text evidence="2 5">Homopentamer.</text>
</comment>
<evidence type="ECO:0000256" key="4">
    <source>
        <dbReference type="ARBA" id="ARBA00023143"/>
    </source>
</evidence>
<evidence type="ECO:0000256" key="3">
    <source>
        <dbReference type="ARBA" id="ARBA00023054"/>
    </source>
</evidence>
<feature type="domain" description="Flagellar hook-associated protein 2 N-terminal" evidence="6">
    <location>
        <begin position="11"/>
        <end position="107"/>
    </location>
</feature>
<evidence type="ECO:0000256" key="5">
    <source>
        <dbReference type="RuleBase" id="RU362066"/>
    </source>
</evidence>
<proteinExistence type="inferred from homology"/>
<dbReference type="InterPro" id="IPR003481">
    <property type="entry name" value="FliD_N"/>
</dbReference>
<keyword evidence="5" id="KW-0964">Secreted</keyword>
<keyword evidence="4 5" id="KW-0975">Bacterial flagellum</keyword>
<keyword evidence="8" id="KW-0282">Flagellum</keyword>
<dbReference type="OrthoDB" id="9776025at2"/>
<dbReference type="InterPro" id="IPR010809">
    <property type="entry name" value="FliD_C"/>
</dbReference>
<dbReference type="GO" id="GO:0009424">
    <property type="term" value="C:bacterial-type flagellum hook"/>
    <property type="evidence" value="ECO:0007669"/>
    <property type="project" value="UniProtKB-UniRule"/>
</dbReference>
<dbReference type="Pfam" id="PF07195">
    <property type="entry name" value="FliD_C"/>
    <property type="match status" value="1"/>
</dbReference>
<reference evidence="9" key="1">
    <citation type="submission" date="2017-08" db="EMBL/GenBank/DDBJ databases">
        <authorList>
            <person name="Varghese N."/>
            <person name="Submissions S."/>
        </authorList>
    </citation>
    <scope>NUCLEOTIDE SEQUENCE [LARGE SCALE GENOMIC DNA]</scope>
    <source>
        <strain evidence="9">JC23</strain>
    </source>
</reference>
<name>A0A285TZ62_9BACL</name>
<dbReference type="InterPro" id="IPR040026">
    <property type="entry name" value="FliD"/>
</dbReference>
<dbReference type="Proteomes" id="UP000219252">
    <property type="component" value="Unassembled WGS sequence"/>
</dbReference>
<keyword evidence="9" id="KW-1185">Reference proteome</keyword>
<dbReference type="EMBL" id="OBQC01000001">
    <property type="protein sequence ID" value="SOC34974.1"/>
    <property type="molecule type" value="Genomic_DNA"/>
</dbReference>
<dbReference type="GO" id="GO:0005576">
    <property type="term" value="C:extracellular region"/>
    <property type="evidence" value="ECO:0007669"/>
    <property type="project" value="UniProtKB-SubCell"/>
</dbReference>
<keyword evidence="8" id="KW-0969">Cilium</keyword>
<feature type="domain" description="Flagellar hook-associated protein 2 C-terminal" evidence="7">
    <location>
        <begin position="564"/>
        <end position="806"/>
    </location>
</feature>
<evidence type="ECO:0000313" key="9">
    <source>
        <dbReference type="Proteomes" id="UP000219252"/>
    </source>
</evidence>
<evidence type="ECO:0000259" key="7">
    <source>
        <dbReference type="Pfam" id="PF07195"/>
    </source>
</evidence>
<keyword evidence="3 5" id="KW-0175">Coiled coil</keyword>
<evidence type="ECO:0000259" key="6">
    <source>
        <dbReference type="Pfam" id="PF02465"/>
    </source>
</evidence>
<evidence type="ECO:0000313" key="8">
    <source>
        <dbReference type="EMBL" id="SOC34974.1"/>
    </source>
</evidence>
<dbReference type="GO" id="GO:0071973">
    <property type="term" value="P:bacterial-type flagellum-dependent cell motility"/>
    <property type="evidence" value="ECO:0007669"/>
    <property type="project" value="TreeGrafter"/>
</dbReference>
<keyword evidence="8" id="KW-0966">Cell projection</keyword>
<sequence length="817" mass="91198">MTTMRIGGLASGMDIDSLVEKLMMTERAPLDKLEQKKQTYEWQRDAYREVNTKLKTFDTFLADNYFIRSMSVKTATTSNSNFVTAEATSAASGTLTIEGVSQLATAARGISSQINATGTTTMGQLLGGNLPASDKQYIEIRAIQKDGSLATKPTKIEYTSSMNISDFVSKLNSSNAGVTAIFENGRLSITSTNTGDVKNSEEVVIGNGSEVFQAFGFDPNNIFTKKGTNAVFQVNGIATERSTNTFTISGYNVTLKDTFNSQATINATLKDAFNDYKFTKENYDSKSSIYDTKSEAFQSAQSDYTKAYNDNFLTKYVPTDIQTIWTKLGRPDLLAKLDHDTISTVLANIDSTSQESIIAGLETISDEIIPKELKDELKTLTPEAFKTLQELNVDNYNSLRPIAILETKYINLNKTFLKDLSPDEITVLADLDLSGDAPLDNLPEDHILNNPENKALKDNLGKLAVEELNILDTLSEDQLLSFKNIATAEVTLNTAENEMNLASVNKAVAENQKNSSFQIFKDLYIQNGLVPDGKTKEELDAMTDEQLEELFNSFTEVPRITVTEMKENTVTLASSTNVDEMIDKIKEFVQTYNGLITDLNNLTNETKYRDYKPLTTLQRKEMEDKEIELWEEKAKSGLLRGDSTIREGISSMRNLIYQSNPAIANIKFNTLFSVGITTSKDYLSGGTLEIDDQKLRDALNEDPDSVLKLFTFDGEKEAGITVNGETKTADTRGFLRKLRGEIDVIESKIVERAGRASMNETQFTLGSYLRDVNKRIDTWQDKLVEIEDRYWRQFGAMEQMINKANQQSTMLMGSFYQ</sequence>
<dbReference type="AlphaFoldDB" id="A0A285TZ62"/>
<dbReference type="PANTHER" id="PTHR30288">
    <property type="entry name" value="FLAGELLAR CAP/ASSEMBLY PROTEIN FLID"/>
    <property type="match status" value="1"/>
</dbReference>